<accession>A0A948RW97</accession>
<dbReference type="AlphaFoldDB" id="A0A948RW97"/>
<gene>
    <name evidence="2" type="ORF">KJ970_12085</name>
</gene>
<protein>
    <submittedName>
        <fullName evidence="2">Macro domain-containing protein</fullName>
    </submittedName>
</protein>
<dbReference type="Proteomes" id="UP000777784">
    <property type="component" value="Unassembled WGS sequence"/>
</dbReference>
<name>A0A948RW97_UNCEI</name>
<dbReference type="InterPro" id="IPR002589">
    <property type="entry name" value="Macro_dom"/>
</dbReference>
<proteinExistence type="predicted"/>
<dbReference type="EMBL" id="JAHJDP010000072">
    <property type="protein sequence ID" value="MBU2691656.1"/>
    <property type="molecule type" value="Genomic_DNA"/>
</dbReference>
<reference evidence="2" key="1">
    <citation type="submission" date="2021-05" db="EMBL/GenBank/DDBJ databases">
        <title>Energy efficiency and biological interactions define the core microbiome of deep oligotrophic groundwater.</title>
        <authorList>
            <person name="Mehrshad M."/>
            <person name="Lopez-Fernandez M."/>
            <person name="Bell E."/>
            <person name="Bernier-Latmani R."/>
            <person name="Bertilsson S."/>
            <person name="Dopson M."/>
        </authorList>
    </citation>
    <scope>NUCLEOTIDE SEQUENCE</scope>
    <source>
        <strain evidence="2">Modern_marine.mb.64</strain>
    </source>
</reference>
<dbReference type="PROSITE" id="PS51154">
    <property type="entry name" value="MACRO"/>
    <property type="match status" value="1"/>
</dbReference>
<feature type="domain" description="Macro" evidence="1">
    <location>
        <begin position="1"/>
        <end position="174"/>
    </location>
</feature>
<sequence length="175" mass="19287">MAFQLFKTQIEFIHGAYTEPPADGLIIPANDHLWMGTGPARLIKEAGGEEIEREAVKEGPVGMGDVVVTAAGKLPFKHILHAALMSQDLHISAETLGLALQNAIQRAAKLKLKHINFAVPLETGDRPLRPDILAEMIRVLFRVLEEIEGIKTLRLVVANESSKKIMHDAFLHALY</sequence>
<comment type="caution">
    <text evidence="2">The sequence shown here is derived from an EMBL/GenBank/DDBJ whole genome shotgun (WGS) entry which is preliminary data.</text>
</comment>
<dbReference type="Gene3D" id="3.40.220.10">
    <property type="entry name" value="Leucine Aminopeptidase, subunit E, domain 1"/>
    <property type="match status" value="1"/>
</dbReference>
<evidence type="ECO:0000313" key="3">
    <source>
        <dbReference type="Proteomes" id="UP000777784"/>
    </source>
</evidence>
<evidence type="ECO:0000313" key="2">
    <source>
        <dbReference type="EMBL" id="MBU2691656.1"/>
    </source>
</evidence>
<dbReference type="Pfam" id="PF01661">
    <property type="entry name" value="Macro"/>
    <property type="match status" value="1"/>
</dbReference>
<evidence type="ECO:0000259" key="1">
    <source>
        <dbReference type="PROSITE" id="PS51154"/>
    </source>
</evidence>
<dbReference type="SUPFAM" id="SSF52949">
    <property type="entry name" value="Macro domain-like"/>
    <property type="match status" value="1"/>
</dbReference>
<organism evidence="2 3">
    <name type="scientific">Eiseniibacteriota bacterium</name>
    <dbReference type="NCBI Taxonomy" id="2212470"/>
    <lineage>
        <taxon>Bacteria</taxon>
        <taxon>Candidatus Eiseniibacteriota</taxon>
    </lineage>
</organism>
<dbReference type="InterPro" id="IPR043472">
    <property type="entry name" value="Macro_dom-like"/>
</dbReference>